<dbReference type="PROSITE" id="PS51782">
    <property type="entry name" value="LYSM"/>
    <property type="match status" value="1"/>
</dbReference>
<dbReference type="AlphaFoldDB" id="A0A844B333"/>
<name>A0A844B333_9BURK</name>
<keyword evidence="3" id="KW-1185">Reference proteome</keyword>
<dbReference type="InterPro" id="IPR018392">
    <property type="entry name" value="LysM"/>
</dbReference>
<evidence type="ECO:0000313" key="3">
    <source>
        <dbReference type="Proteomes" id="UP000487350"/>
    </source>
</evidence>
<dbReference type="EMBL" id="WJBU01000002">
    <property type="protein sequence ID" value="MRD46109.1"/>
    <property type="molecule type" value="Genomic_DNA"/>
</dbReference>
<dbReference type="InterPro" id="IPR036779">
    <property type="entry name" value="LysM_dom_sf"/>
</dbReference>
<reference evidence="2 3" key="1">
    <citation type="submission" date="2019-11" db="EMBL/GenBank/DDBJ databases">
        <title>Caenimonas koreensis gen. nov., sp. nov., isolated from activated sludge.</title>
        <authorList>
            <person name="Seung H.R."/>
        </authorList>
    </citation>
    <scope>NUCLEOTIDE SEQUENCE [LARGE SCALE GENOMIC DNA]</scope>
    <source>
        <strain evidence="2 3">EMB320</strain>
    </source>
</reference>
<dbReference type="Proteomes" id="UP000487350">
    <property type="component" value="Unassembled WGS sequence"/>
</dbReference>
<organism evidence="2 3">
    <name type="scientific">Caenimonas koreensis DSM 17982</name>
    <dbReference type="NCBI Taxonomy" id="1121255"/>
    <lineage>
        <taxon>Bacteria</taxon>
        <taxon>Pseudomonadati</taxon>
        <taxon>Pseudomonadota</taxon>
        <taxon>Betaproteobacteria</taxon>
        <taxon>Burkholderiales</taxon>
        <taxon>Comamonadaceae</taxon>
        <taxon>Caenimonas</taxon>
    </lineage>
</organism>
<feature type="domain" description="LysM" evidence="1">
    <location>
        <begin position="77"/>
        <end position="124"/>
    </location>
</feature>
<comment type="caution">
    <text evidence="2">The sequence shown here is derived from an EMBL/GenBank/DDBJ whole genome shotgun (WGS) entry which is preliminary data.</text>
</comment>
<dbReference type="Pfam" id="PF01476">
    <property type="entry name" value="LysM"/>
    <property type="match status" value="1"/>
</dbReference>
<dbReference type="SUPFAM" id="SSF54106">
    <property type="entry name" value="LysM domain"/>
    <property type="match status" value="1"/>
</dbReference>
<evidence type="ECO:0000259" key="1">
    <source>
        <dbReference type="PROSITE" id="PS51782"/>
    </source>
</evidence>
<evidence type="ECO:0000313" key="2">
    <source>
        <dbReference type="EMBL" id="MRD46109.1"/>
    </source>
</evidence>
<dbReference type="CDD" id="cd00118">
    <property type="entry name" value="LysM"/>
    <property type="match status" value="1"/>
</dbReference>
<dbReference type="OrthoDB" id="5526765at2"/>
<gene>
    <name evidence="2" type="ORF">GHT07_02375</name>
</gene>
<dbReference type="Gene3D" id="3.10.350.10">
    <property type="entry name" value="LysM domain"/>
    <property type="match status" value="1"/>
</dbReference>
<proteinExistence type="predicted"/>
<sequence>MPTPLPSRAGEVLATQQGTRLLREFIVNGEVLAQYGQGVDRVTARDKDGNPIFNDNIAHFQLGYRSITPSYPNASPGAYTVQTGDTLRSIAQSAYGDSKRWYQIAEANGIASDAQLRVGVSLNLPNLVGTSHNDAGTFALYDPSKIVGDTSPYLALPPQPSDNFFGQVLMMAVAIVAAMYLGPKVLSAVQTLIGKTVAATVIAGAATGAAANVASQVVGIATGVQDKFNWKNVGASLISGGVGAGINGITGLDGGNVGKTVDLGDSIFNNVIGKAVLASGITQGVNVVMGLQSSFNWKAVAGSAAGAEVGDLVGESFQGNAGTFGARLMTGMAAGATAAAFRGGRVSVQQVAVDAFGQVLSGSLAYGISTSEESTPTTGDFARLDGADYRSTAYELPNAGGGLRLGRMGYGLQVTAGVINAMDEGIVDARGQRMLVALRDAEIDAVAAASSALPRQGGPQTAWSGGAGAGRGFVNPADASTYGAYPFAGRSTITDPSAYGARLSSLDAGRASVGIEKELQSLMRSQPDSLQGWAARGNALADLTTRYRNTMQSAGLQPDPVLLTTMGFQRSIARYQLDGDVSELVGSAVASGVILGMETGSSGGGIRADASRQVAASAGAASANVAGRLKYLGNETWESPLGLQYGPDAQYGNRIAHVLRHAGDQPLRVGEHGVFDAGRSGIVGVVDEAWAIAQKGGAGVVVSNVGNKAIYTVDMGRRIGWVGGQGGAALGNPAVNNVQLVIRNGNQVITGFPIR</sequence>
<protein>
    <submittedName>
        <fullName evidence="2">LysM peptidoglycan-binding domain-containing protein</fullName>
    </submittedName>
</protein>
<accession>A0A844B333</accession>
<dbReference type="SMART" id="SM00257">
    <property type="entry name" value="LysM"/>
    <property type="match status" value="1"/>
</dbReference>